<dbReference type="Proteomes" id="UP000199163">
    <property type="component" value="Unassembled WGS sequence"/>
</dbReference>
<dbReference type="EMBL" id="FNDK01000002">
    <property type="protein sequence ID" value="SDH19725.1"/>
    <property type="molecule type" value="Genomic_DNA"/>
</dbReference>
<evidence type="ECO:0000313" key="2">
    <source>
        <dbReference type="Proteomes" id="UP000199163"/>
    </source>
</evidence>
<organism evidence="1 2">
    <name type="scientific">Alteribacillus persepolensis</name>
    <dbReference type="NCBI Taxonomy" id="568899"/>
    <lineage>
        <taxon>Bacteria</taxon>
        <taxon>Bacillati</taxon>
        <taxon>Bacillota</taxon>
        <taxon>Bacilli</taxon>
        <taxon>Bacillales</taxon>
        <taxon>Bacillaceae</taxon>
        <taxon>Alteribacillus</taxon>
    </lineage>
</organism>
<dbReference type="STRING" id="568899.SAMN05192534_102139"/>
<protein>
    <submittedName>
        <fullName evidence="1">Competence protein ComK</fullName>
    </submittedName>
</protein>
<dbReference type="Pfam" id="PF06338">
    <property type="entry name" value="ComK"/>
    <property type="match status" value="1"/>
</dbReference>
<evidence type="ECO:0000313" key="1">
    <source>
        <dbReference type="EMBL" id="SDH19725.1"/>
    </source>
</evidence>
<dbReference type="InterPro" id="IPR010461">
    <property type="entry name" value="ComK"/>
</dbReference>
<dbReference type="OrthoDB" id="2417337at2"/>
<proteinExistence type="predicted"/>
<dbReference type="RefSeq" id="WP_091271415.1">
    <property type="nucleotide sequence ID" value="NZ_FNDK01000002.1"/>
</dbReference>
<keyword evidence="2" id="KW-1185">Reference proteome</keyword>
<gene>
    <name evidence="1" type="ORF">SAMN05192534_102139</name>
</gene>
<reference evidence="1 2" key="1">
    <citation type="submission" date="2016-10" db="EMBL/GenBank/DDBJ databases">
        <authorList>
            <person name="de Groot N.N."/>
        </authorList>
    </citation>
    <scope>NUCLEOTIDE SEQUENCE [LARGE SCALE GENOMIC DNA]</scope>
    <source>
        <strain evidence="1 2">DSM 21632</strain>
    </source>
</reference>
<dbReference type="GO" id="GO:0030420">
    <property type="term" value="P:establishment of competence for transformation"/>
    <property type="evidence" value="ECO:0007669"/>
    <property type="project" value="InterPro"/>
</dbReference>
<sequence length="159" mass="18207">MEKFMYENDYVVSTRTMAVGPAFEMDGQSKVYERNEDVLVVKDSAMDIISEGCLLGGASYEGRKDAVRYRTGVKRKVPVPMNVFQKIGAMPTHSPRLHNCFWLFPYHIKTIASHPKNHLHSEITFLDGQQLHIDVSAYSLRLQKMRAWEAFSIFFSPSS</sequence>
<dbReference type="AlphaFoldDB" id="A0A1G8AFC9"/>
<accession>A0A1G8AFC9</accession>
<name>A0A1G8AFC9_9BACI</name>